<dbReference type="Proteomes" id="UP000297643">
    <property type="component" value="Unassembled WGS sequence"/>
</dbReference>
<gene>
    <name evidence="3" type="ORF">E3O32_06645</name>
</gene>
<organism evidence="3 4">
    <name type="scientific">Cryobacterium mannosilyticum</name>
    <dbReference type="NCBI Taxonomy" id="1259190"/>
    <lineage>
        <taxon>Bacteria</taxon>
        <taxon>Bacillati</taxon>
        <taxon>Actinomycetota</taxon>
        <taxon>Actinomycetes</taxon>
        <taxon>Micrococcales</taxon>
        <taxon>Microbacteriaceae</taxon>
        <taxon>Cryobacterium</taxon>
    </lineage>
</organism>
<keyword evidence="2" id="KW-0732">Signal</keyword>
<dbReference type="InterPro" id="IPR048031">
    <property type="entry name" value="ScyD/ScyE-like"/>
</dbReference>
<evidence type="ECO:0000256" key="2">
    <source>
        <dbReference type="SAM" id="SignalP"/>
    </source>
</evidence>
<comment type="caution">
    <text evidence="3">The sequence shown here is derived from an EMBL/GenBank/DDBJ whole genome shotgun (WGS) entry which is preliminary data.</text>
</comment>
<keyword evidence="4" id="KW-1185">Reference proteome</keyword>
<feature type="compositionally biased region" description="Basic and acidic residues" evidence="1">
    <location>
        <begin position="339"/>
        <end position="360"/>
    </location>
</feature>
<dbReference type="SUPFAM" id="SSF101898">
    <property type="entry name" value="NHL repeat"/>
    <property type="match status" value="1"/>
</dbReference>
<accession>A0A4R8WDI0</accession>
<dbReference type="Gene3D" id="2.120.10.30">
    <property type="entry name" value="TolB, C-terminal domain"/>
    <property type="match status" value="1"/>
</dbReference>
<dbReference type="InterPro" id="IPR011042">
    <property type="entry name" value="6-blade_b-propeller_TolB-like"/>
</dbReference>
<protein>
    <submittedName>
        <fullName evidence="3">ScyD/ScyE family protein</fullName>
    </submittedName>
</protein>
<dbReference type="EMBL" id="SOFM01000016">
    <property type="protein sequence ID" value="TFC05347.1"/>
    <property type="molecule type" value="Genomic_DNA"/>
</dbReference>
<dbReference type="RefSeq" id="WP_134507835.1">
    <property type="nucleotide sequence ID" value="NZ_SOFM01000016.1"/>
</dbReference>
<feature type="chain" id="PRO_5020484036" evidence="2">
    <location>
        <begin position="30"/>
        <end position="360"/>
    </location>
</feature>
<proteinExistence type="predicted"/>
<evidence type="ECO:0000313" key="3">
    <source>
        <dbReference type="EMBL" id="TFC05347.1"/>
    </source>
</evidence>
<evidence type="ECO:0000256" key="1">
    <source>
        <dbReference type="SAM" id="MobiDB-lite"/>
    </source>
</evidence>
<sequence length="360" mass="36572">MGVKRTLFHAAALAALIVPAILVPSIAGATTGHGTDAHPAVAELLVSGLEGTSGGAIGPDGALYVAEGTTGEITRIDPGSGATTTFASGLPKAVIPIGGPIDVAFVGDTAYVLVSVVGPDVGGNQIDGIYRVDGPNTFTVIADLGEFSRTHPPATAFDLDRGVQFALQPVRGGFLVSDGHHNRVLSVSRSGEVSELIGFGNIVPTGLAVAGKTVYLAEAGPVPHDPADGKVVSFPLRNPDTEEVTDVASGFSLLVDVEFGRCGALYALSQGDSPGNVPAGSPALPNSGELLRVNDDGTFSVVTAELNLPTSVDFLGDTALVVTHNGEVWKIRGVSRAAGDSERKGGDCRGDDRGHGDDHS</sequence>
<name>A0A4R8WDI0_9MICO</name>
<reference evidence="3 4" key="1">
    <citation type="submission" date="2019-03" db="EMBL/GenBank/DDBJ databases">
        <title>Genomics of glacier-inhabiting Cryobacterium strains.</title>
        <authorList>
            <person name="Liu Q."/>
            <person name="Xin Y.-H."/>
        </authorList>
    </citation>
    <scope>NUCLEOTIDE SEQUENCE [LARGE SCALE GENOMIC DNA]</scope>
    <source>
        <strain evidence="3 4">RHLT2-21</strain>
    </source>
</reference>
<feature type="signal peptide" evidence="2">
    <location>
        <begin position="1"/>
        <end position="29"/>
    </location>
</feature>
<dbReference type="AlphaFoldDB" id="A0A4R8WDI0"/>
<dbReference type="NCBIfam" id="NF033206">
    <property type="entry name" value="ScyE_fam"/>
    <property type="match status" value="1"/>
</dbReference>
<evidence type="ECO:0000313" key="4">
    <source>
        <dbReference type="Proteomes" id="UP000297643"/>
    </source>
</evidence>
<feature type="region of interest" description="Disordered" evidence="1">
    <location>
        <begin position="336"/>
        <end position="360"/>
    </location>
</feature>